<evidence type="ECO:0000256" key="2">
    <source>
        <dbReference type="SAM" id="MobiDB-lite"/>
    </source>
</evidence>
<dbReference type="EMBL" id="HG793136">
    <property type="protein sequence ID" value="CRL19514.1"/>
    <property type="molecule type" value="Genomic_DNA"/>
</dbReference>
<name>A0A0G4NZS4_PENC3</name>
<dbReference type="Proteomes" id="UP000053732">
    <property type="component" value="Unassembled WGS sequence"/>
</dbReference>
<feature type="coiled-coil region" evidence="1">
    <location>
        <begin position="134"/>
        <end position="168"/>
    </location>
</feature>
<proteinExistence type="predicted"/>
<dbReference type="AlphaFoldDB" id="A0A0G4NZS4"/>
<gene>
    <name evidence="3" type="ORF">PCAMFM013_S003g000305</name>
</gene>
<sequence>MNTTSGTASRDSPENAFNLIEKLLHQDQASRHYQGRLESRIDSDAAAYQALNTHCIEVERKASALEYTRSQYESSLRVAAETCQTISRDLYLERTKLLQLESRVTELYPSIDAMLHSLAPNNVGLPTGSSIQQLQQLQRDNEGQREVIACLQSTLRAREKALENLRAAMPEALDLLDNEDSITNGDVQSSDITDDESSIDIITEKSE</sequence>
<organism evidence="3 4">
    <name type="scientific">Penicillium camemberti (strain FM 013)</name>
    <dbReference type="NCBI Taxonomy" id="1429867"/>
    <lineage>
        <taxon>Eukaryota</taxon>
        <taxon>Fungi</taxon>
        <taxon>Dikarya</taxon>
        <taxon>Ascomycota</taxon>
        <taxon>Pezizomycotina</taxon>
        <taxon>Eurotiomycetes</taxon>
        <taxon>Eurotiomycetidae</taxon>
        <taxon>Eurotiales</taxon>
        <taxon>Aspergillaceae</taxon>
        <taxon>Penicillium</taxon>
    </lineage>
</organism>
<keyword evidence="1" id="KW-0175">Coiled coil</keyword>
<protein>
    <submittedName>
        <fullName evidence="3">Str. FM013</fullName>
    </submittedName>
</protein>
<feature type="region of interest" description="Disordered" evidence="2">
    <location>
        <begin position="179"/>
        <end position="207"/>
    </location>
</feature>
<accession>A0A0G4NZS4</accession>
<evidence type="ECO:0000313" key="4">
    <source>
        <dbReference type="Proteomes" id="UP000053732"/>
    </source>
</evidence>
<reference evidence="3 4" key="1">
    <citation type="journal article" date="2014" name="Nat. Commun.">
        <title>Multiple recent horizontal transfers of a large genomic region in cheese making fungi.</title>
        <authorList>
            <person name="Cheeseman K."/>
            <person name="Ropars J."/>
            <person name="Renault P."/>
            <person name="Dupont J."/>
            <person name="Gouzy J."/>
            <person name="Branca A."/>
            <person name="Abraham A.L."/>
            <person name="Ceppi M."/>
            <person name="Conseiller E."/>
            <person name="Debuchy R."/>
            <person name="Malagnac F."/>
            <person name="Goarin A."/>
            <person name="Silar P."/>
            <person name="Lacoste S."/>
            <person name="Sallet E."/>
            <person name="Bensimon A."/>
            <person name="Giraud T."/>
            <person name="Brygoo Y."/>
        </authorList>
    </citation>
    <scope>NUCLEOTIDE SEQUENCE [LARGE SCALE GENOMIC DNA]</scope>
    <source>
        <strain evidence="4">FM 013</strain>
    </source>
</reference>
<evidence type="ECO:0000256" key="1">
    <source>
        <dbReference type="SAM" id="Coils"/>
    </source>
</evidence>
<keyword evidence="4" id="KW-1185">Reference proteome</keyword>
<evidence type="ECO:0000313" key="3">
    <source>
        <dbReference type="EMBL" id="CRL19514.1"/>
    </source>
</evidence>